<gene>
    <name evidence="6" type="primary">ybeD</name>
    <name evidence="6" type="ORF">JCM31185_16780</name>
</gene>
<evidence type="ECO:0000256" key="2">
    <source>
        <dbReference type="ARBA" id="ARBA00023125"/>
    </source>
</evidence>
<protein>
    <submittedName>
        <fullName evidence="6">TetR family transcriptional regulator</fullName>
    </submittedName>
</protein>
<dbReference type="Proteomes" id="UP001628078">
    <property type="component" value="Unassembled WGS sequence"/>
</dbReference>
<dbReference type="SUPFAM" id="SSF46689">
    <property type="entry name" value="Homeodomain-like"/>
    <property type="match status" value="1"/>
</dbReference>
<keyword evidence="7" id="KW-1185">Reference proteome</keyword>
<dbReference type="PROSITE" id="PS50977">
    <property type="entry name" value="HTH_TETR_2"/>
    <property type="match status" value="1"/>
</dbReference>
<comment type="caution">
    <text evidence="6">The sequence shown here is derived from an EMBL/GenBank/DDBJ whole genome shotgun (WGS) entry which is preliminary data.</text>
</comment>
<evidence type="ECO:0000256" key="1">
    <source>
        <dbReference type="ARBA" id="ARBA00023015"/>
    </source>
</evidence>
<keyword evidence="1" id="KW-0805">Transcription regulation</keyword>
<dbReference type="PANTHER" id="PTHR30055:SF234">
    <property type="entry name" value="HTH-TYPE TRANSCRIPTIONAL REGULATOR BETI"/>
    <property type="match status" value="1"/>
</dbReference>
<dbReference type="InterPro" id="IPR041478">
    <property type="entry name" value="TetR_C_27"/>
</dbReference>
<proteinExistence type="predicted"/>
<accession>A0ABQ5JPF3</accession>
<sequence>MAKLTKAQILDTAELLVEQNGIQGVTLAAVGATLGVSHAALYKHFSNKQDLWTSLALRWLNQALQRLFPFDTSDQTDKLTIAHDWLWALTVDKMAAYHDDPRMFTVYTTYIDDNPKALTIHITDLAQSLAAALSTDKLTVVDAVLQAFSMFSAPAFAPSWGSATKAQFEGVWTLVAPGLKESLTT</sequence>
<dbReference type="Gene3D" id="1.10.357.10">
    <property type="entry name" value="Tetracycline Repressor, domain 2"/>
    <property type="match status" value="1"/>
</dbReference>
<dbReference type="InterPro" id="IPR023772">
    <property type="entry name" value="DNA-bd_HTH_TetR-type_CS"/>
</dbReference>
<organism evidence="6 7">
    <name type="scientific">Furfurilactobacillus curtus</name>
    <dbReference type="NCBI Taxonomy" id="1746200"/>
    <lineage>
        <taxon>Bacteria</taxon>
        <taxon>Bacillati</taxon>
        <taxon>Bacillota</taxon>
        <taxon>Bacilli</taxon>
        <taxon>Lactobacillales</taxon>
        <taxon>Lactobacillaceae</taxon>
        <taxon>Furfurilactobacillus</taxon>
    </lineage>
</organism>
<reference evidence="6 7" key="1">
    <citation type="submission" date="2022-03" db="EMBL/GenBank/DDBJ databases">
        <title>Draft genome sequence of Furfurilactobacillus curtus JCM 31185.</title>
        <authorList>
            <person name="Suzuki S."/>
            <person name="Endo A."/>
            <person name="Kajikawa A."/>
        </authorList>
    </citation>
    <scope>NUCLEOTIDE SEQUENCE [LARGE SCALE GENOMIC DNA]</scope>
    <source>
        <strain evidence="6 7">JCM 31185</strain>
    </source>
</reference>
<dbReference type="PRINTS" id="PR00455">
    <property type="entry name" value="HTHTETR"/>
</dbReference>
<dbReference type="PROSITE" id="PS01081">
    <property type="entry name" value="HTH_TETR_1"/>
    <property type="match status" value="1"/>
</dbReference>
<evidence type="ECO:0000313" key="7">
    <source>
        <dbReference type="Proteomes" id="UP001628078"/>
    </source>
</evidence>
<evidence type="ECO:0000313" key="6">
    <source>
        <dbReference type="EMBL" id="GKT06391.1"/>
    </source>
</evidence>
<dbReference type="InterPro" id="IPR009057">
    <property type="entry name" value="Homeodomain-like_sf"/>
</dbReference>
<dbReference type="RefSeq" id="WP_407884489.1">
    <property type="nucleotide sequence ID" value="NZ_BQXO01000005.1"/>
</dbReference>
<evidence type="ECO:0000256" key="3">
    <source>
        <dbReference type="ARBA" id="ARBA00023163"/>
    </source>
</evidence>
<name>A0ABQ5JPF3_9LACO</name>
<feature type="domain" description="HTH tetR-type" evidence="5">
    <location>
        <begin position="3"/>
        <end position="63"/>
    </location>
</feature>
<feature type="DNA-binding region" description="H-T-H motif" evidence="4">
    <location>
        <begin position="26"/>
        <end position="45"/>
    </location>
</feature>
<evidence type="ECO:0000256" key="4">
    <source>
        <dbReference type="PROSITE-ProRule" id="PRU00335"/>
    </source>
</evidence>
<evidence type="ECO:0000259" key="5">
    <source>
        <dbReference type="PROSITE" id="PS50977"/>
    </source>
</evidence>
<dbReference type="Pfam" id="PF00440">
    <property type="entry name" value="TetR_N"/>
    <property type="match status" value="1"/>
</dbReference>
<dbReference type="PANTHER" id="PTHR30055">
    <property type="entry name" value="HTH-TYPE TRANSCRIPTIONAL REGULATOR RUTR"/>
    <property type="match status" value="1"/>
</dbReference>
<dbReference type="EMBL" id="BQXO01000005">
    <property type="protein sequence ID" value="GKT06391.1"/>
    <property type="molecule type" value="Genomic_DNA"/>
</dbReference>
<dbReference type="Pfam" id="PF17935">
    <property type="entry name" value="TetR_C_27"/>
    <property type="match status" value="1"/>
</dbReference>
<keyword evidence="2 4" id="KW-0238">DNA-binding</keyword>
<keyword evidence="3" id="KW-0804">Transcription</keyword>
<dbReference type="InterPro" id="IPR001647">
    <property type="entry name" value="HTH_TetR"/>
</dbReference>
<dbReference type="InterPro" id="IPR050109">
    <property type="entry name" value="HTH-type_TetR-like_transc_reg"/>
</dbReference>